<keyword evidence="2" id="KW-1185">Reference proteome</keyword>
<organism evidence="1 2">
    <name type="scientific">Cecembia calidifontis</name>
    <dbReference type="NCBI Taxonomy" id="1187080"/>
    <lineage>
        <taxon>Bacteria</taxon>
        <taxon>Pseudomonadati</taxon>
        <taxon>Bacteroidota</taxon>
        <taxon>Cytophagia</taxon>
        <taxon>Cytophagales</taxon>
        <taxon>Cyclobacteriaceae</taxon>
        <taxon>Cecembia</taxon>
    </lineage>
</organism>
<comment type="caution">
    <text evidence="1">The sequence shown here is derived from an EMBL/GenBank/DDBJ whole genome shotgun (WGS) entry which is preliminary data.</text>
</comment>
<sequence>MKNLIKSLFVIMVMTIVWFKPSEVKSQAALCESMGITEKDTGIVYCLGIGHTTCIVPCPEF</sequence>
<name>A0A4Q7P759_9BACT</name>
<evidence type="ECO:0000313" key="2">
    <source>
        <dbReference type="Proteomes" id="UP000292209"/>
    </source>
</evidence>
<protein>
    <submittedName>
        <fullName evidence="1">Uncharacterized protein</fullName>
    </submittedName>
</protein>
<proteinExistence type="predicted"/>
<accession>A0A4Q7P759</accession>
<dbReference type="Proteomes" id="UP000292209">
    <property type="component" value="Unassembled WGS sequence"/>
</dbReference>
<evidence type="ECO:0000313" key="1">
    <source>
        <dbReference type="EMBL" id="RZS94542.1"/>
    </source>
</evidence>
<dbReference type="AlphaFoldDB" id="A0A4Q7P759"/>
<gene>
    <name evidence="1" type="ORF">BC751_0040</name>
</gene>
<dbReference type="EMBL" id="SGXG01000001">
    <property type="protein sequence ID" value="RZS94542.1"/>
    <property type="molecule type" value="Genomic_DNA"/>
</dbReference>
<reference evidence="1 2" key="1">
    <citation type="submission" date="2019-02" db="EMBL/GenBank/DDBJ databases">
        <title>Genomic Encyclopedia of Archaeal and Bacterial Type Strains, Phase II (KMG-II): from individual species to whole genera.</title>
        <authorList>
            <person name="Goeker M."/>
        </authorList>
    </citation>
    <scope>NUCLEOTIDE SEQUENCE [LARGE SCALE GENOMIC DNA]</scope>
    <source>
        <strain evidence="1 2">DSM 21411</strain>
    </source>
</reference>